<keyword evidence="6" id="KW-1185">Reference proteome</keyword>
<dbReference type="InterPro" id="IPR023198">
    <property type="entry name" value="PGP-like_dom2"/>
</dbReference>
<dbReference type="NCBIfam" id="TIGR01549">
    <property type="entry name" value="HAD-SF-IA-v1"/>
    <property type="match status" value="1"/>
</dbReference>
<name>A0A975H2P0_9BURK</name>
<dbReference type="EMBL" id="CP071796">
    <property type="protein sequence ID" value="QTD44400.1"/>
    <property type="molecule type" value="Genomic_DNA"/>
</dbReference>
<dbReference type="RefSeq" id="WP_208007964.1">
    <property type="nucleotide sequence ID" value="NZ_CP071796.1"/>
</dbReference>
<evidence type="ECO:0000313" key="6">
    <source>
        <dbReference type="Proteomes" id="UP000663903"/>
    </source>
</evidence>
<keyword evidence="2 5" id="KW-0378">Hydrolase</keyword>
<dbReference type="SUPFAM" id="SSF56784">
    <property type="entry name" value="HAD-like"/>
    <property type="match status" value="1"/>
</dbReference>
<dbReference type="GO" id="GO:0006281">
    <property type="term" value="P:DNA repair"/>
    <property type="evidence" value="ECO:0007669"/>
    <property type="project" value="TreeGrafter"/>
</dbReference>
<dbReference type="InterPro" id="IPR036412">
    <property type="entry name" value="HAD-like_sf"/>
</dbReference>
<evidence type="ECO:0000256" key="3">
    <source>
        <dbReference type="ARBA" id="ARBA00022842"/>
    </source>
</evidence>
<dbReference type="KEGG" id="otd:J1M35_15025"/>
<dbReference type="PANTHER" id="PTHR43434:SF23">
    <property type="entry name" value="PHOSPHOGLYCOLATE PHOSPHATASE"/>
    <property type="match status" value="1"/>
</dbReference>
<dbReference type="SFLD" id="SFLDS00003">
    <property type="entry name" value="Haloacid_Dehalogenase"/>
    <property type="match status" value="1"/>
</dbReference>
<dbReference type="NCBIfam" id="TIGR01509">
    <property type="entry name" value="HAD-SF-IA-v3"/>
    <property type="match status" value="1"/>
</dbReference>
<evidence type="ECO:0000313" key="5">
    <source>
        <dbReference type="EMBL" id="QTD44400.1"/>
    </source>
</evidence>
<evidence type="ECO:0000256" key="4">
    <source>
        <dbReference type="ARBA" id="ARBA00023277"/>
    </source>
</evidence>
<gene>
    <name evidence="5" type="ORF">J1M35_15025</name>
</gene>
<sequence>MFKGVRCVLFDLDGTLIDSAADLGGAADEMRVARGLPSLPPSHYRASAGSGARGMLGVALGVTPSHADFPALREEFFDRYEQRMTRLTQPFDGVVLVLQTLAQSGIHWGVVTNKSRRFVGPLLATMPAFEGASTIVCGDTTAHTKPHPAPLHEAMRQVGARPHHCIYVGDDERDMLAGRAAGVATVAARYGYLGPDAVVARWPADAVIDFPAELLKLIETA</sequence>
<reference evidence="5" key="1">
    <citation type="submission" date="2021-03" db="EMBL/GenBank/DDBJ databases">
        <title>Ottowia sp. 27C isolated from the cloaca of a Giant Asian pond turtle (Heosemys grandis).</title>
        <authorList>
            <person name="Spergser J."/>
            <person name="Busse H.-J."/>
        </authorList>
    </citation>
    <scope>NUCLEOTIDE SEQUENCE</scope>
    <source>
        <strain evidence="5">27C</strain>
    </source>
</reference>
<organism evidence="5 6">
    <name type="scientific">Ottowia testudinis</name>
    <dbReference type="NCBI Taxonomy" id="2816950"/>
    <lineage>
        <taxon>Bacteria</taxon>
        <taxon>Pseudomonadati</taxon>
        <taxon>Pseudomonadota</taxon>
        <taxon>Betaproteobacteria</taxon>
        <taxon>Burkholderiales</taxon>
        <taxon>Comamonadaceae</taxon>
        <taxon>Ottowia</taxon>
    </lineage>
</organism>
<accession>A0A975H2P0</accession>
<keyword evidence="4" id="KW-0119">Carbohydrate metabolism</keyword>
<dbReference type="GO" id="GO:0046872">
    <property type="term" value="F:metal ion binding"/>
    <property type="evidence" value="ECO:0007669"/>
    <property type="project" value="UniProtKB-KW"/>
</dbReference>
<dbReference type="InterPro" id="IPR041492">
    <property type="entry name" value="HAD_2"/>
</dbReference>
<dbReference type="Pfam" id="PF13419">
    <property type="entry name" value="HAD_2"/>
    <property type="match status" value="1"/>
</dbReference>
<dbReference type="InterPro" id="IPR006439">
    <property type="entry name" value="HAD-SF_hydro_IA"/>
</dbReference>
<dbReference type="PANTHER" id="PTHR43434">
    <property type="entry name" value="PHOSPHOGLYCOLATE PHOSPHATASE"/>
    <property type="match status" value="1"/>
</dbReference>
<dbReference type="Proteomes" id="UP000663903">
    <property type="component" value="Chromosome"/>
</dbReference>
<dbReference type="AlphaFoldDB" id="A0A975H2P0"/>
<keyword evidence="1" id="KW-0479">Metal-binding</keyword>
<protein>
    <submittedName>
        <fullName evidence="5">HAD-IA family hydrolase</fullName>
    </submittedName>
</protein>
<dbReference type="Gene3D" id="1.10.150.240">
    <property type="entry name" value="Putative phosphatase, domain 2"/>
    <property type="match status" value="1"/>
</dbReference>
<dbReference type="GO" id="GO:0005829">
    <property type="term" value="C:cytosol"/>
    <property type="evidence" value="ECO:0007669"/>
    <property type="project" value="TreeGrafter"/>
</dbReference>
<dbReference type="Gene3D" id="3.40.50.1000">
    <property type="entry name" value="HAD superfamily/HAD-like"/>
    <property type="match status" value="1"/>
</dbReference>
<dbReference type="SFLD" id="SFLDG01129">
    <property type="entry name" value="C1.5:_HAD__Beta-PGM__Phosphata"/>
    <property type="match status" value="1"/>
</dbReference>
<dbReference type="GO" id="GO:0008967">
    <property type="term" value="F:phosphoglycolate phosphatase activity"/>
    <property type="evidence" value="ECO:0007669"/>
    <property type="project" value="TreeGrafter"/>
</dbReference>
<keyword evidence="3" id="KW-0460">Magnesium</keyword>
<evidence type="ECO:0000256" key="2">
    <source>
        <dbReference type="ARBA" id="ARBA00022801"/>
    </source>
</evidence>
<dbReference type="InterPro" id="IPR023214">
    <property type="entry name" value="HAD_sf"/>
</dbReference>
<proteinExistence type="predicted"/>
<dbReference type="InterPro" id="IPR050155">
    <property type="entry name" value="HAD-like_hydrolase_sf"/>
</dbReference>
<evidence type="ECO:0000256" key="1">
    <source>
        <dbReference type="ARBA" id="ARBA00022723"/>
    </source>
</evidence>